<name>A0ABY5BWH1_9LACO</name>
<dbReference type="InterPro" id="IPR001240">
    <property type="entry name" value="PRAI_dom"/>
</dbReference>
<keyword evidence="12" id="KW-1185">Reference proteome</keyword>
<dbReference type="PANTHER" id="PTHR42894">
    <property type="entry name" value="N-(5'-PHOSPHORIBOSYL)ANTHRANILATE ISOMERASE"/>
    <property type="match status" value="1"/>
</dbReference>
<comment type="similarity">
    <text evidence="9">Belongs to the TrpF family.</text>
</comment>
<reference evidence="11" key="1">
    <citation type="submission" date="2022-05" db="EMBL/GenBank/DDBJ databases">
        <authorList>
            <person name="Oliphant S.A."/>
            <person name="Watson-Haigh N.S."/>
            <person name="Sumby K.M."/>
            <person name="Gardner J.M."/>
            <person name="Jiranek V."/>
        </authorList>
    </citation>
    <scope>NUCLEOTIDE SEQUENCE</scope>
    <source>
        <strain evidence="11">KI4_A6</strain>
    </source>
</reference>
<feature type="domain" description="N-(5'phosphoribosyl) anthranilate isomerase (PRAI)" evidence="10">
    <location>
        <begin position="5"/>
        <end position="184"/>
    </location>
</feature>
<dbReference type="Proteomes" id="UP001056164">
    <property type="component" value="Chromosome"/>
</dbReference>
<dbReference type="EC" id="5.3.1.24" evidence="3 9"/>
<dbReference type="SUPFAM" id="SSF51366">
    <property type="entry name" value="Ribulose-phoshate binding barrel"/>
    <property type="match status" value="1"/>
</dbReference>
<dbReference type="CDD" id="cd00405">
    <property type="entry name" value="PRAI"/>
    <property type="match status" value="1"/>
</dbReference>
<dbReference type="Gene3D" id="3.20.20.70">
    <property type="entry name" value="Aldolase class I"/>
    <property type="match status" value="1"/>
</dbReference>
<dbReference type="HAMAP" id="MF_00135">
    <property type="entry name" value="PRAI"/>
    <property type="match status" value="1"/>
</dbReference>
<keyword evidence="5 9" id="KW-0028">Amino-acid biosynthesis</keyword>
<evidence type="ECO:0000256" key="3">
    <source>
        <dbReference type="ARBA" id="ARBA00012572"/>
    </source>
</evidence>
<gene>
    <name evidence="9" type="primary">trpF</name>
    <name evidence="11" type="ORF">M3M37_00965</name>
</gene>
<evidence type="ECO:0000256" key="5">
    <source>
        <dbReference type="ARBA" id="ARBA00022605"/>
    </source>
</evidence>
<organism evidence="11 12">
    <name type="scientific">Fructilactobacillus carniphilus</name>
    <dbReference type="NCBI Taxonomy" id="2940297"/>
    <lineage>
        <taxon>Bacteria</taxon>
        <taxon>Bacillati</taxon>
        <taxon>Bacillota</taxon>
        <taxon>Bacilli</taxon>
        <taxon>Lactobacillales</taxon>
        <taxon>Lactobacillaceae</taxon>
        <taxon>Fructilactobacillus</taxon>
    </lineage>
</organism>
<keyword evidence="8 9" id="KW-0413">Isomerase</keyword>
<evidence type="ECO:0000256" key="1">
    <source>
        <dbReference type="ARBA" id="ARBA00001164"/>
    </source>
</evidence>
<evidence type="ECO:0000256" key="6">
    <source>
        <dbReference type="ARBA" id="ARBA00022822"/>
    </source>
</evidence>
<protein>
    <recommendedName>
        <fullName evidence="4 9">N-(5'-phosphoribosyl)anthranilate isomerase</fullName>
        <shortName evidence="9">PRAI</shortName>
        <ecNumber evidence="3 9">5.3.1.24</ecNumber>
    </recommendedName>
</protein>
<evidence type="ECO:0000259" key="10">
    <source>
        <dbReference type="Pfam" id="PF00697"/>
    </source>
</evidence>
<keyword evidence="6 9" id="KW-0822">Tryptophan biosynthesis</keyword>
<dbReference type="PANTHER" id="PTHR42894:SF1">
    <property type="entry name" value="N-(5'-PHOSPHORIBOSYL)ANTHRANILATE ISOMERASE"/>
    <property type="match status" value="1"/>
</dbReference>
<keyword evidence="7 9" id="KW-0057">Aromatic amino acid biosynthesis</keyword>
<evidence type="ECO:0000256" key="2">
    <source>
        <dbReference type="ARBA" id="ARBA00004664"/>
    </source>
</evidence>
<evidence type="ECO:0000256" key="9">
    <source>
        <dbReference type="HAMAP-Rule" id="MF_00135"/>
    </source>
</evidence>
<dbReference type="GO" id="GO:0016853">
    <property type="term" value="F:isomerase activity"/>
    <property type="evidence" value="ECO:0007669"/>
    <property type="project" value="UniProtKB-KW"/>
</dbReference>
<comment type="catalytic activity">
    <reaction evidence="1 9">
        <text>N-(5-phospho-beta-D-ribosyl)anthranilate = 1-(2-carboxyphenylamino)-1-deoxy-D-ribulose 5-phosphate</text>
        <dbReference type="Rhea" id="RHEA:21540"/>
        <dbReference type="ChEBI" id="CHEBI:18277"/>
        <dbReference type="ChEBI" id="CHEBI:58613"/>
        <dbReference type="EC" id="5.3.1.24"/>
    </reaction>
</comment>
<dbReference type="RefSeq" id="WP_252795325.1">
    <property type="nucleotide sequence ID" value="NZ_CP097121.1"/>
</dbReference>
<dbReference type="InterPro" id="IPR044643">
    <property type="entry name" value="TrpF_fam"/>
</dbReference>
<dbReference type="InterPro" id="IPR011060">
    <property type="entry name" value="RibuloseP-bd_barrel"/>
</dbReference>
<dbReference type="EMBL" id="CP097121">
    <property type="protein sequence ID" value="USS90829.1"/>
    <property type="molecule type" value="Genomic_DNA"/>
</dbReference>
<evidence type="ECO:0000313" key="11">
    <source>
        <dbReference type="EMBL" id="USS90829.1"/>
    </source>
</evidence>
<dbReference type="Pfam" id="PF00697">
    <property type="entry name" value="PRAI"/>
    <property type="match status" value="1"/>
</dbReference>
<comment type="pathway">
    <text evidence="2 9">Amino-acid biosynthesis; L-tryptophan biosynthesis; L-tryptophan from chorismate: step 3/5.</text>
</comment>
<accession>A0ABY5BWH1</accession>
<evidence type="ECO:0000256" key="8">
    <source>
        <dbReference type="ARBA" id="ARBA00023235"/>
    </source>
</evidence>
<evidence type="ECO:0000256" key="4">
    <source>
        <dbReference type="ARBA" id="ARBA00022272"/>
    </source>
</evidence>
<proteinExistence type="inferred from homology"/>
<evidence type="ECO:0000256" key="7">
    <source>
        <dbReference type="ARBA" id="ARBA00023141"/>
    </source>
</evidence>
<sequence>MVKIKLCGLHTLADIDKVNQVQPDFVGLVFASSPRQVNLATARQLTQALEPTIPAVGVFVGADLATVLAAVQAQVIQLVQYYGSLPPDLINQLHQHHVQLIQVVQTTAEIDPAADYVMFDASRGRGQAPTQFEAHHLAKPEILSGGITLTNVREAVEIVKPAVVDVSSGVETNGQKDVTKMQALTDLVHQL</sequence>
<dbReference type="InterPro" id="IPR013785">
    <property type="entry name" value="Aldolase_TIM"/>
</dbReference>
<evidence type="ECO:0000313" key="12">
    <source>
        <dbReference type="Proteomes" id="UP001056164"/>
    </source>
</evidence>